<dbReference type="RefSeq" id="WP_026503415.1">
    <property type="nucleotide sequence ID" value="NZ_JGYQ01000013.1"/>
</dbReference>
<dbReference type="InterPro" id="IPR025101">
    <property type="entry name" value="DUF4012"/>
</dbReference>
<accession>A0A086ZLA4</accession>
<dbReference type="EMBL" id="JGYQ01000013">
    <property type="protein sequence ID" value="KFI47304.1"/>
    <property type="molecule type" value="Genomic_DNA"/>
</dbReference>
<dbReference type="Proteomes" id="UP000029093">
    <property type="component" value="Unassembled WGS sequence"/>
</dbReference>
<proteinExistence type="predicted"/>
<evidence type="ECO:0000256" key="1">
    <source>
        <dbReference type="SAM" id="Phobius"/>
    </source>
</evidence>
<protein>
    <recommendedName>
        <fullName evidence="4">Chemotaxis protein</fullName>
    </recommendedName>
</protein>
<evidence type="ECO:0008006" key="4">
    <source>
        <dbReference type="Google" id="ProtNLM"/>
    </source>
</evidence>
<reference evidence="2 3" key="1">
    <citation type="submission" date="2014-03" db="EMBL/GenBank/DDBJ databases">
        <title>Genomics of Bifidobacteria.</title>
        <authorList>
            <person name="Ventura M."/>
            <person name="Milani C."/>
            <person name="Lugli G.A."/>
        </authorList>
    </citation>
    <scope>NUCLEOTIDE SEQUENCE [LARGE SCALE GENOMIC DNA]</scope>
    <source>
        <strain evidence="2 3">LMG 10736</strain>
    </source>
</reference>
<sequence length="624" mass="66498">MSRHSAEHGHTPRSHGKRRHVWPWIVLVVLVAVAAVGAVSALTLYRQAMEVKAHEERAISLMAGLKGLSGSSASGVGKDTVDSINTVLPQLQAETAAAQHITEGTLWSVASHMPVYGKDIATVRGMTRIVHQLTTKPLPQLADTLGTLANASLTTDDGSLNLEPITQAAASMKAANQPLQQLVQQYDALPRPNIGKIATAYDAGRKQLTTAGTTIDDLSNALDIIPGFLGSGGAKTYAVMAMTTSEARSSGGLLGSVGVMTTDNGKISIGDFRSNTEYIPYGAGDPTADEQRIFNQWGPLQMSFDMRDLAVYPDAQRSAEGMRVIWQRTPWGANQHLDGVIMVDPVFLQKMVAINGQVTLSDGRVLTGDNTAEFLLNTVYKEYPVSMQDQYFTEVATQSISAMFSNINLTKLTQVGQAMSSLAQGRHFSMYSFDEATENSLKSAGFTASTPDDEANPKIGVYITEQNPSKMDWYVHRTTKITRSSCNGDGSQTYHVEYTLNNTLTSSALATLPDYIAGGIQVPSLARGMAAEKMLIYAPAGGSIANITTSGNGTVSVAPKQTTMNGKTVTTTLAFLNPGKSLTYSFDVTTSPKATTDLGVDQTPMGWEDSGVSVDTSACAIGAK</sequence>
<keyword evidence="1" id="KW-0812">Transmembrane</keyword>
<keyword evidence="3" id="KW-1185">Reference proteome</keyword>
<dbReference type="Pfam" id="PF13196">
    <property type="entry name" value="DUF4012"/>
    <property type="match status" value="1"/>
</dbReference>
<feature type="transmembrane region" description="Helical" evidence="1">
    <location>
        <begin position="21"/>
        <end position="45"/>
    </location>
</feature>
<name>A0A086ZLA4_9BIFI</name>
<gene>
    <name evidence="2" type="ORF">BBOU_0850</name>
</gene>
<evidence type="ECO:0000313" key="2">
    <source>
        <dbReference type="EMBL" id="KFI47304.1"/>
    </source>
</evidence>
<dbReference type="GeneID" id="303203987"/>
<evidence type="ECO:0000313" key="3">
    <source>
        <dbReference type="Proteomes" id="UP000029093"/>
    </source>
</evidence>
<keyword evidence="1" id="KW-1133">Transmembrane helix</keyword>
<keyword evidence="1" id="KW-0472">Membrane</keyword>
<dbReference type="OrthoDB" id="3223041at2"/>
<dbReference type="AlphaFoldDB" id="A0A086ZLA4"/>
<organism evidence="2 3">
    <name type="scientific">Bifidobacterium boum</name>
    <dbReference type="NCBI Taxonomy" id="78343"/>
    <lineage>
        <taxon>Bacteria</taxon>
        <taxon>Bacillati</taxon>
        <taxon>Actinomycetota</taxon>
        <taxon>Actinomycetes</taxon>
        <taxon>Bifidobacteriales</taxon>
        <taxon>Bifidobacteriaceae</taxon>
        <taxon>Bifidobacterium</taxon>
    </lineage>
</organism>
<comment type="caution">
    <text evidence="2">The sequence shown here is derived from an EMBL/GenBank/DDBJ whole genome shotgun (WGS) entry which is preliminary data.</text>
</comment>